<evidence type="ECO:0000313" key="4">
    <source>
        <dbReference type="Proteomes" id="UP000321662"/>
    </source>
</evidence>
<evidence type="ECO:0000259" key="2">
    <source>
        <dbReference type="Pfam" id="PF13439"/>
    </source>
</evidence>
<dbReference type="InterPro" id="IPR001296">
    <property type="entry name" value="Glyco_trans_1"/>
</dbReference>
<feature type="domain" description="Glycosyl transferase family 1" evidence="1">
    <location>
        <begin position="189"/>
        <end position="345"/>
    </location>
</feature>
<evidence type="ECO:0008006" key="5">
    <source>
        <dbReference type="Google" id="ProtNLM"/>
    </source>
</evidence>
<reference evidence="3 4" key="1">
    <citation type="submission" date="2019-07" db="EMBL/GenBank/DDBJ databases">
        <title>Whole genome shotgun sequence of Alkalibacterium kapii NBRC 103247.</title>
        <authorList>
            <person name="Hosoyama A."/>
            <person name="Uohara A."/>
            <person name="Ohji S."/>
            <person name="Ichikawa N."/>
        </authorList>
    </citation>
    <scope>NUCLEOTIDE SEQUENCE [LARGE SCALE GENOMIC DNA]</scope>
    <source>
        <strain evidence="3 4">NBRC 103247</strain>
    </source>
</reference>
<accession>A0A511AS86</accession>
<dbReference type="RefSeq" id="WP_146923802.1">
    <property type="nucleotide sequence ID" value="NZ_BJUY01000005.1"/>
</dbReference>
<gene>
    <name evidence="3" type="ORF">AKA01nite_06800</name>
</gene>
<name>A0A511AS86_9LACT</name>
<protein>
    <recommendedName>
        <fullName evidence="5">Glycosyl transferase</fullName>
    </recommendedName>
</protein>
<dbReference type="InterPro" id="IPR050194">
    <property type="entry name" value="Glycosyltransferase_grp1"/>
</dbReference>
<dbReference type="Proteomes" id="UP000321662">
    <property type="component" value="Unassembled WGS sequence"/>
</dbReference>
<dbReference type="PANTHER" id="PTHR45947">
    <property type="entry name" value="SULFOQUINOVOSYL TRANSFERASE SQD2"/>
    <property type="match status" value="1"/>
</dbReference>
<feature type="domain" description="Glycosyltransferase subfamily 4-like N-terminal" evidence="2">
    <location>
        <begin position="18"/>
        <end position="182"/>
    </location>
</feature>
<dbReference type="Pfam" id="PF13439">
    <property type="entry name" value="Glyco_transf_4"/>
    <property type="match status" value="1"/>
</dbReference>
<proteinExistence type="predicted"/>
<dbReference type="InterPro" id="IPR028098">
    <property type="entry name" value="Glyco_trans_4-like_N"/>
</dbReference>
<sequence>MLNVFHINSNYLTSRLHENLVEKLEAKGVKNTIYMPIKKETIDEFLYESNFDVKTPVTFKDKDKFIFTWKQHKIISKMEELYDFKNIDVIHAHTLFTDGNAALYLSKKYNIPYVVTVRGMTDIDGFFKKRINLRARGRRILREASHVVFLSEANKKTLLSEYIKNDRTSLEEKSKVIPNGIDDFWFENEYRPKKMASDTAVNLLYVGKLKKSKNAPSVIEAMRILKDKHAIEAQATFIGKIVDQDIYDELTAVEDVPVKVLPPAGKDVLLDLYRKNDIFIMPSYTETFGLVYPEAMSQGLPVIYSIDQGFDGQFAYGQVGYPVDPYTPEDIADKLAEIIKNYETLSKNTIDKYKMFNWEIISDELMNTYKEVK</sequence>
<dbReference type="EMBL" id="BJUY01000005">
    <property type="protein sequence ID" value="GEK91058.1"/>
    <property type="molecule type" value="Genomic_DNA"/>
</dbReference>
<dbReference type="GO" id="GO:0016757">
    <property type="term" value="F:glycosyltransferase activity"/>
    <property type="evidence" value="ECO:0007669"/>
    <property type="project" value="InterPro"/>
</dbReference>
<dbReference type="SUPFAM" id="SSF53756">
    <property type="entry name" value="UDP-Glycosyltransferase/glycogen phosphorylase"/>
    <property type="match status" value="1"/>
</dbReference>
<dbReference type="Gene3D" id="3.40.50.2000">
    <property type="entry name" value="Glycogen Phosphorylase B"/>
    <property type="match status" value="2"/>
</dbReference>
<dbReference type="Pfam" id="PF00534">
    <property type="entry name" value="Glycos_transf_1"/>
    <property type="match status" value="1"/>
</dbReference>
<organism evidence="3 4">
    <name type="scientific">Alkalibacterium kapii</name>
    <dbReference type="NCBI Taxonomy" id="426704"/>
    <lineage>
        <taxon>Bacteria</taxon>
        <taxon>Bacillati</taxon>
        <taxon>Bacillota</taxon>
        <taxon>Bacilli</taxon>
        <taxon>Lactobacillales</taxon>
        <taxon>Carnobacteriaceae</taxon>
        <taxon>Alkalibacterium</taxon>
    </lineage>
</organism>
<keyword evidence="4" id="KW-1185">Reference proteome</keyword>
<dbReference type="CDD" id="cd03801">
    <property type="entry name" value="GT4_PimA-like"/>
    <property type="match status" value="1"/>
</dbReference>
<dbReference type="AlphaFoldDB" id="A0A511AS86"/>
<evidence type="ECO:0000313" key="3">
    <source>
        <dbReference type="EMBL" id="GEK91058.1"/>
    </source>
</evidence>
<dbReference type="PANTHER" id="PTHR45947:SF3">
    <property type="entry name" value="SULFOQUINOVOSYL TRANSFERASE SQD2"/>
    <property type="match status" value="1"/>
</dbReference>
<dbReference type="OrthoDB" id="199095at2"/>
<comment type="caution">
    <text evidence="3">The sequence shown here is derived from an EMBL/GenBank/DDBJ whole genome shotgun (WGS) entry which is preliminary data.</text>
</comment>
<evidence type="ECO:0000259" key="1">
    <source>
        <dbReference type="Pfam" id="PF00534"/>
    </source>
</evidence>